<dbReference type="Pfam" id="PF13618">
    <property type="entry name" value="Gluconate_2-dh3"/>
    <property type="match status" value="1"/>
</dbReference>
<dbReference type="Proteomes" id="UP000274097">
    <property type="component" value="Unassembled WGS sequence"/>
</dbReference>
<dbReference type="OrthoDB" id="8400810at2"/>
<protein>
    <submittedName>
        <fullName evidence="1">Gluconate 2-dehydrogenase subunit 3 family protein</fullName>
    </submittedName>
</protein>
<organism evidence="1 4">
    <name type="scientific">Teichococcus wenyumeiae</name>
    <dbReference type="NCBI Taxonomy" id="2478470"/>
    <lineage>
        <taxon>Bacteria</taxon>
        <taxon>Pseudomonadati</taxon>
        <taxon>Pseudomonadota</taxon>
        <taxon>Alphaproteobacteria</taxon>
        <taxon>Acetobacterales</taxon>
        <taxon>Roseomonadaceae</taxon>
        <taxon>Roseomonas</taxon>
    </lineage>
</organism>
<dbReference type="EMBL" id="RFLX01000002">
    <property type="protein sequence ID" value="RMI26488.1"/>
    <property type="molecule type" value="Genomic_DNA"/>
</dbReference>
<dbReference type="RefSeq" id="WP_120640773.1">
    <property type="nucleotide sequence ID" value="NZ_RAQU01000255.1"/>
</dbReference>
<accession>A0A3A9JDF8</accession>
<sequence>MPSSTRRQLLAATALVGLTSTAIGREITGRLPWTPNEAYPPDIARPGGWHYLTAEEAATLDAIVERLIPADEHGPSGKDAGCTVFIDRQLAGPWGSYEWYYMRPPFAEKPLPFQGIQSPMVPRDQYRNGIAALNAHVAQQFGGKRFEQLDATQRDTLLVSLEKGEVAFANFKAPLFDAKMFFDIVLQNTMEGYFADPAYGGNRDMAGWKMIGFPGTRYDFRDVLEKPGQKYTLPPVSIIGRPEWNGRPA</sequence>
<comment type="caution">
    <text evidence="1">The sequence shown here is derived from an EMBL/GenBank/DDBJ whole genome shotgun (WGS) entry which is preliminary data.</text>
</comment>
<keyword evidence="3" id="KW-1185">Reference proteome</keyword>
<dbReference type="Proteomes" id="UP000278036">
    <property type="component" value="Unassembled WGS sequence"/>
</dbReference>
<evidence type="ECO:0000313" key="3">
    <source>
        <dbReference type="Proteomes" id="UP000274097"/>
    </source>
</evidence>
<dbReference type="EMBL" id="RAQU01000255">
    <property type="protein sequence ID" value="RKK01534.1"/>
    <property type="molecule type" value="Genomic_DNA"/>
</dbReference>
<evidence type="ECO:0000313" key="2">
    <source>
        <dbReference type="EMBL" id="RMI26488.1"/>
    </source>
</evidence>
<dbReference type="InParanoid" id="A0A3A9JDF8"/>
<dbReference type="InterPro" id="IPR027056">
    <property type="entry name" value="Gluconate_2DH_su3"/>
</dbReference>
<gene>
    <name evidence="1" type="ORF">D6Z83_24465</name>
    <name evidence="2" type="ORF">EBE87_04220</name>
</gene>
<evidence type="ECO:0000313" key="1">
    <source>
        <dbReference type="EMBL" id="RKK01534.1"/>
    </source>
</evidence>
<evidence type="ECO:0000313" key="4">
    <source>
        <dbReference type="Proteomes" id="UP000278036"/>
    </source>
</evidence>
<name>A0A3A9JDF8_9PROT</name>
<dbReference type="AlphaFoldDB" id="A0A3A9JDF8"/>
<proteinExistence type="predicted"/>
<reference evidence="1 4" key="1">
    <citation type="submission" date="2018-09" db="EMBL/GenBank/DDBJ databases">
        <title>Roseomonas sp. nov., isolated from feces of Tibetan antelopes in the Qinghai-Tibet plateau, China.</title>
        <authorList>
            <person name="Tian Z."/>
        </authorList>
    </citation>
    <scope>NUCLEOTIDE SEQUENCE [LARGE SCALE GENOMIC DNA]</scope>
    <source>
        <strain evidence="2 3">Z23</strain>
        <strain evidence="1 4">Z24</strain>
    </source>
</reference>